<dbReference type="PRINTS" id="PR00723">
    <property type="entry name" value="SUBTILISIN"/>
</dbReference>
<dbReference type="InterPro" id="IPR015915">
    <property type="entry name" value="Kelch-typ_b-propeller"/>
</dbReference>
<dbReference type="Pfam" id="PF24981">
    <property type="entry name" value="Beta-prop_ATRN-LZTR1"/>
    <property type="match status" value="1"/>
</dbReference>
<feature type="domain" description="Attractin/MKLN-like beta-propeller" evidence="9">
    <location>
        <begin position="1016"/>
        <end position="1239"/>
    </location>
</feature>
<feature type="domain" description="Peptidase S8/S53" evidence="8">
    <location>
        <begin position="162"/>
        <end position="427"/>
    </location>
</feature>
<organism evidence="10 11">
    <name type="scientific">Ornithinimicrobium cryptoxanthini</name>
    <dbReference type="NCBI Taxonomy" id="2934161"/>
    <lineage>
        <taxon>Bacteria</taxon>
        <taxon>Bacillati</taxon>
        <taxon>Actinomycetota</taxon>
        <taxon>Actinomycetes</taxon>
        <taxon>Micrococcales</taxon>
        <taxon>Ornithinimicrobiaceae</taxon>
        <taxon>Ornithinimicrobium</taxon>
    </lineage>
</organism>
<evidence type="ECO:0000313" key="11">
    <source>
        <dbReference type="Proteomes" id="UP001056535"/>
    </source>
</evidence>
<dbReference type="Pfam" id="PF04122">
    <property type="entry name" value="CW_binding_2"/>
    <property type="match status" value="3"/>
</dbReference>
<dbReference type="InterPro" id="IPR023828">
    <property type="entry name" value="Peptidase_S8_Ser-AS"/>
</dbReference>
<evidence type="ECO:0000256" key="7">
    <source>
        <dbReference type="PROSITE-ProRule" id="PRU01240"/>
    </source>
</evidence>
<dbReference type="SUPFAM" id="SSF117281">
    <property type="entry name" value="Kelch motif"/>
    <property type="match status" value="1"/>
</dbReference>
<dbReference type="PROSITE" id="PS51892">
    <property type="entry name" value="SUBTILASE"/>
    <property type="match status" value="1"/>
</dbReference>
<dbReference type="Pfam" id="PF13620">
    <property type="entry name" value="CarboxypepD_reg"/>
    <property type="match status" value="1"/>
</dbReference>
<dbReference type="InterPro" id="IPR050131">
    <property type="entry name" value="Peptidase_S8_subtilisin-like"/>
</dbReference>
<evidence type="ECO:0000259" key="9">
    <source>
        <dbReference type="Pfam" id="PF24981"/>
    </source>
</evidence>
<comment type="similarity">
    <text evidence="1 7">Belongs to the peptidase S8 family.</text>
</comment>
<dbReference type="Gene3D" id="3.40.50.200">
    <property type="entry name" value="Peptidase S8/S53 domain"/>
    <property type="match status" value="1"/>
</dbReference>
<keyword evidence="3 7" id="KW-0645">Protease</keyword>
<dbReference type="InterPro" id="IPR008969">
    <property type="entry name" value="CarboxyPept-like_regulatory"/>
</dbReference>
<dbReference type="RefSeq" id="WP_252621439.1">
    <property type="nucleotide sequence ID" value="NZ_CP099490.1"/>
</dbReference>
<protein>
    <submittedName>
        <fullName evidence="10">Cell wall-binding repeat-containing protein</fullName>
    </submittedName>
</protein>
<evidence type="ECO:0000259" key="8">
    <source>
        <dbReference type="Pfam" id="PF00082"/>
    </source>
</evidence>
<evidence type="ECO:0000256" key="1">
    <source>
        <dbReference type="ARBA" id="ARBA00011073"/>
    </source>
</evidence>
<dbReference type="InterPro" id="IPR056737">
    <property type="entry name" value="Beta-prop_ATRN-MKLN-like"/>
</dbReference>
<sequence length="1740" mass="178713">MAGASAQPPLPQAEVGAGKIDREVSAQIEEKGATDFWVRFEARPDMGSFKSIKDLDERRIALYEALTSAAESSQKQMRADLDDKDVDYQAFWATNSIRVSGGDESLVTSLAAQSGVEGIYPTFEVEAPDPEEGQPEMAPSVVEWGIADINADDVWNDYGVTGEGIVIANIDTGVQYDHPALVNQYRGNNGDGTFTHDYNWFDAAGTSPEVPADTNGHGTHTMGTMVGDDGGANQIGVAPGATWIAANGCCPTDQALIDSGEWLLAPTKLDGSAPDATKAPHIINNSWGTELPSNEPFMEDVIEAWDAAGIFSMWANGNSGPACETSGSPGSRIIAYSVGNYNSSHTISGSSSKGAGQDGEIKPNISAPGSNVRSAVPGSAYANYSGTSMASPHAAGAVALAWSAAPALVGDIEGTRALLDSSAIDTENLMCGGTVEDNNVFGEGRLDALALVSAAPIGDTGSINGVVTDADSGETMSGVAISIEGPISRNAVTNDAGAYDVLVSTGDYTVEASSFGYETQSQDVTVTAGAEVTADFELQAVPSATISGTVTDGSGHGWPLYAKVSVAGTDLHTYTDPGTGEYSLDLPTGTTHTLEFQAQYPGYVTATQEVTVEGAATVDEQIVVNAETCNAPGYAFNSAGVVENFDGTTQPDGWTVTDEAGSGQVWVFDDPRNRGNLTGGTGGYAIVDSDDYGNGGVQDTSLVSPSVDMSSLAEPVVGFKHDYNAFLGADESGAVDVSVDGGETWENLATYTADSNGEVVLPMPTAANATDVQVRFHYSASWDYWWQVDDVFVGNRSCDASIDGGLVVGTVTGADNDEGVVGATVTSVDAPEESGTTVATPDDENLADGFYWLFSTLTGAHDFEAAARNFESQVQSVDVAADDAVRADFTLGSGFVTVAPDSITTDVVLGDSATEDLTITNTGSGTAEVTLSEVAGDFEIQRADGTTALMSEMHDAEGAPLQTIETEVSFAQHASDASATADPASRGVAADPWTDLAQLGAVNMDGRAVNLDGTWYVIGGGSGSVSYDTVQRYDEADMAWTPVAPLPSPRNAVTAGVVNGQIVVSGGWVAAGTTSETLVYDAGADSWTAVADNPVAVSAAGQAVVDGKLYSVGGCSTAECTPMSNAVTAYDLASDSWETLANYPAGVAFASCAGVGGEVFCTGGNSGAAATAASYVYSPDSDTWTAIADAPVDTWASQYAGANGMLIVNGGVQGGDITNATIAYDVTAGEWVDLPNSNTAVYRGAAACGFGKFGGSTGNFDAIAGTEYLPGFDDCGAAGADVDWLSLSGTEFEIPAGESVTVEVTTDGAVPQPGVYTAGISVRTNTPQSIDTIPVTMNVSAPSFWGKLMGTVSGESCEAATAPLAGASVDIRPTEVDAPRWILSTDAEGAYARWIDSRVGVVDVTASKDGYYPESAETDVPRGEVTTQDFTLLDAACEVPGPVHPTVVRHAGDDRFATAVEVSGAYAPGVSVAFVASGRDYPDALTGAALAGSLEGPVLLTNPGSLPDVTATELSRLQPQRVVILGGPNSVSQPVMDLVGTVTGDASVERIAGDDRYETAAKVAQEFTSADVVYVATGENYPDSLAAAAFAGSADAPLLLVHHGSIPAAIVGELDRLDPAQIVLLGGTASVSGAVSDLLADWAPVERIAGENRFETAALLSAGLDTADEAFVASGYAWPDALTGSALAGALDAPQLLTRATTIPAVTWDELERLKPGTIHLTGGVDTISQEVEDLLNTLE</sequence>
<keyword evidence="4" id="KW-0677">Repeat</keyword>
<evidence type="ECO:0000256" key="5">
    <source>
        <dbReference type="ARBA" id="ARBA00022801"/>
    </source>
</evidence>
<dbReference type="Gene3D" id="2.60.120.200">
    <property type="match status" value="1"/>
</dbReference>
<evidence type="ECO:0000256" key="2">
    <source>
        <dbReference type="ARBA" id="ARBA00022441"/>
    </source>
</evidence>
<keyword evidence="2" id="KW-0880">Kelch repeat</keyword>
<name>A0ABY4YIW3_9MICO</name>
<evidence type="ECO:0000256" key="3">
    <source>
        <dbReference type="ARBA" id="ARBA00022670"/>
    </source>
</evidence>
<evidence type="ECO:0000256" key="4">
    <source>
        <dbReference type="ARBA" id="ARBA00022737"/>
    </source>
</evidence>
<dbReference type="InterPro" id="IPR006652">
    <property type="entry name" value="Kelch_1"/>
</dbReference>
<dbReference type="InterPro" id="IPR007253">
    <property type="entry name" value="Cell_wall-bd_2"/>
</dbReference>
<feature type="active site" description="Charge relay system" evidence="7">
    <location>
        <position position="388"/>
    </location>
</feature>
<feature type="active site" description="Charge relay system" evidence="7">
    <location>
        <position position="217"/>
    </location>
</feature>
<dbReference type="Gene3D" id="2.120.10.80">
    <property type="entry name" value="Kelch-type beta propeller"/>
    <property type="match status" value="1"/>
</dbReference>
<accession>A0ABY4YIW3</accession>
<keyword evidence="6 7" id="KW-0720">Serine protease</keyword>
<reference evidence="10" key="1">
    <citation type="submission" date="2022-06" db="EMBL/GenBank/DDBJ databases">
        <title>Ornithinimicrobium JY.X270.</title>
        <authorList>
            <person name="Huang Y."/>
        </authorList>
    </citation>
    <scope>NUCLEOTIDE SEQUENCE</scope>
    <source>
        <strain evidence="10">JY.X270</strain>
    </source>
</reference>
<evidence type="ECO:0000313" key="10">
    <source>
        <dbReference type="EMBL" id="USQ76735.1"/>
    </source>
</evidence>
<evidence type="ECO:0000256" key="6">
    <source>
        <dbReference type="ARBA" id="ARBA00022825"/>
    </source>
</evidence>
<dbReference type="SUPFAM" id="SSF49452">
    <property type="entry name" value="Starch-binding domain-like"/>
    <property type="match status" value="1"/>
</dbReference>
<dbReference type="PANTHER" id="PTHR43806">
    <property type="entry name" value="PEPTIDASE S8"/>
    <property type="match status" value="1"/>
</dbReference>
<dbReference type="SUPFAM" id="SSF52743">
    <property type="entry name" value="Subtilisin-like"/>
    <property type="match status" value="1"/>
</dbReference>
<dbReference type="PROSITE" id="PS00138">
    <property type="entry name" value="SUBTILASE_SER"/>
    <property type="match status" value="1"/>
</dbReference>
<dbReference type="PANTHER" id="PTHR43806:SF11">
    <property type="entry name" value="CEREVISIN-RELATED"/>
    <property type="match status" value="1"/>
</dbReference>
<keyword evidence="5 7" id="KW-0378">Hydrolase</keyword>
<proteinExistence type="inferred from homology"/>
<keyword evidence="11" id="KW-1185">Reference proteome</keyword>
<feature type="active site" description="Charge relay system" evidence="7">
    <location>
        <position position="171"/>
    </location>
</feature>
<dbReference type="NCBIfam" id="NF038128">
    <property type="entry name" value="choice_anch_J"/>
    <property type="match status" value="1"/>
</dbReference>
<dbReference type="InterPro" id="IPR015500">
    <property type="entry name" value="Peptidase_S8_subtilisin-rel"/>
</dbReference>
<gene>
    <name evidence="10" type="ORF">NF557_02035</name>
</gene>
<dbReference type="Pfam" id="PF00082">
    <property type="entry name" value="Peptidase_S8"/>
    <property type="match status" value="1"/>
</dbReference>
<dbReference type="Proteomes" id="UP001056535">
    <property type="component" value="Chromosome"/>
</dbReference>
<dbReference type="Gene3D" id="3.40.50.12090">
    <property type="match status" value="2"/>
</dbReference>
<dbReference type="Gene3D" id="2.60.40.1120">
    <property type="entry name" value="Carboxypeptidase-like, regulatory domain"/>
    <property type="match status" value="4"/>
</dbReference>
<dbReference type="EMBL" id="CP099490">
    <property type="protein sequence ID" value="USQ76735.1"/>
    <property type="molecule type" value="Genomic_DNA"/>
</dbReference>
<dbReference type="InterPro" id="IPR000209">
    <property type="entry name" value="Peptidase_S8/S53_dom"/>
</dbReference>
<dbReference type="InterPro" id="IPR013784">
    <property type="entry name" value="Carb-bd-like_fold"/>
</dbReference>
<dbReference type="InterPro" id="IPR036852">
    <property type="entry name" value="Peptidase_S8/S53_dom_sf"/>
</dbReference>
<dbReference type="SUPFAM" id="SSF49464">
    <property type="entry name" value="Carboxypeptidase regulatory domain-like"/>
    <property type="match status" value="3"/>
</dbReference>
<dbReference type="SMART" id="SM00612">
    <property type="entry name" value="Kelch"/>
    <property type="match status" value="5"/>
</dbReference>